<dbReference type="AlphaFoldDB" id="H1YEF8"/>
<gene>
    <name evidence="1" type="ORF">Mucpa_3088</name>
</gene>
<dbReference type="Proteomes" id="UP000002774">
    <property type="component" value="Chromosome"/>
</dbReference>
<evidence type="ECO:0000313" key="2">
    <source>
        <dbReference type="Proteomes" id="UP000002774"/>
    </source>
</evidence>
<accession>H1YEF8</accession>
<protein>
    <submittedName>
        <fullName evidence="1">Uncharacterized protein</fullName>
    </submittedName>
</protein>
<organism evidence="1 2">
    <name type="scientific">Mucilaginibacter paludis DSM 18603</name>
    <dbReference type="NCBI Taxonomy" id="714943"/>
    <lineage>
        <taxon>Bacteria</taxon>
        <taxon>Pseudomonadati</taxon>
        <taxon>Bacteroidota</taxon>
        <taxon>Sphingobacteriia</taxon>
        <taxon>Sphingobacteriales</taxon>
        <taxon>Sphingobacteriaceae</taxon>
        <taxon>Mucilaginibacter</taxon>
    </lineage>
</organism>
<sequence>MPEFKLPPITINNGDFSIEQLDFDPKSYSPIKII</sequence>
<name>H1YEF8_9SPHI</name>
<reference evidence="1" key="1">
    <citation type="submission" date="2011-09" db="EMBL/GenBank/DDBJ databases">
        <title>The permanent draft genome of Mucilaginibacter paludis DSM 18603.</title>
        <authorList>
            <consortium name="US DOE Joint Genome Institute (JGI-PGF)"/>
            <person name="Lucas S."/>
            <person name="Han J."/>
            <person name="Lapidus A."/>
            <person name="Bruce D."/>
            <person name="Goodwin L."/>
            <person name="Pitluck S."/>
            <person name="Peters L."/>
            <person name="Kyrpides N."/>
            <person name="Mavromatis K."/>
            <person name="Ivanova N."/>
            <person name="Mikhailova N."/>
            <person name="Held B."/>
            <person name="Detter J.C."/>
            <person name="Tapia R."/>
            <person name="Han C."/>
            <person name="Land M."/>
            <person name="Hauser L."/>
            <person name="Markowitz V."/>
            <person name="Cheng J.-F."/>
            <person name="Hugenholtz P."/>
            <person name="Woyke T."/>
            <person name="Wu D."/>
            <person name="Tindall B."/>
            <person name="Brambilla E."/>
            <person name="Klenk H.-P."/>
            <person name="Eisen J.A."/>
        </authorList>
    </citation>
    <scope>NUCLEOTIDE SEQUENCE [LARGE SCALE GENOMIC DNA]</scope>
    <source>
        <strain evidence="1">DSM 18603</strain>
    </source>
</reference>
<dbReference type="HOGENOM" id="CLU_3374686_0_0_10"/>
<keyword evidence="2" id="KW-1185">Reference proteome</keyword>
<evidence type="ECO:0000313" key="1">
    <source>
        <dbReference type="EMBL" id="EHQ27192.1"/>
    </source>
</evidence>
<dbReference type="EMBL" id="CM001403">
    <property type="protein sequence ID" value="EHQ27192.1"/>
    <property type="molecule type" value="Genomic_DNA"/>
</dbReference>
<proteinExistence type="predicted"/>